<evidence type="ECO:0000313" key="1">
    <source>
        <dbReference type="EMBL" id="KPH81871.1"/>
    </source>
</evidence>
<gene>
    <name evidence="1" type="ORF">AE618_05540</name>
</gene>
<dbReference type="PATRIC" id="fig|1526658.3.peg.5499"/>
<dbReference type="OrthoDB" id="8456979at2"/>
<organism evidence="1 2">
    <name type="scientific">Bosea vaviloviae</name>
    <dbReference type="NCBI Taxonomy" id="1526658"/>
    <lineage>
        <taxon>Bacteria</taxon>
        <taxon>Pseudomonadati</taxon>
        <taxon>Pseudomonadota</taxon>
        <taxon>Alphaproteobacteria</taxon>
        <taxon>Hyphomicrobiales</taxon>
        <taxon>Boseaceae</taxon>
        <taxon>Bosea</taxon>
    </lineage>
</organism>
<dbReference type="Proteomes" id="UP000037822">
    <property type="component" value="Unassembled WGS sequence"/>
</dbReference>
<reference evidence="1 2" key="1">
    <citation type="submission" date="2015-07" db="EMBL/GenBank/DDBJ databases">
        <title>Whole genome sequencing of Bosea vaviloviae isolated from cave pool.</title>
        <authorList>
            <person name="Tan N.E.H."/>
            <person name="Lee Y.P."/>
            <person name="Gan H.M."/>
            <person name="Barton H."/>
            <person name="Savka M.A."/>
        </authorList>
    </citation>
    <scope>NUCLEOTIDE SEQUENCE [LARGE SCALE GENOMIC DNA]</scope>
    <source>
        <strain evidence="1 2">SD260</strain>
    </source>
</reference>
<name>A0A0N0MC82_9HYPH</name>
<evidence type="ECO:0000313" key="2">
    <source>
        <dbReference type="Proteomes" id="UP000037822"/>
    </source>
</evidence>
<dbReference type="EMBL" id="LGSZ01000025">
    <property type="protein sequence ID" value="KPH81871.1"/>
    <property type="molecule type" value="Genomic_DNA"/>
</dbReference>
<sequence>MAEISLNPDPLSPERRQAAADYLAALRAHGVQPEGFAWAIDGNGQFHLLMVTSLIDRVGPQVVYDTLFKAYDRAVTPKAIDPWIVSAFSPKSGFGKAYLEIIDIQIGVRTEDGQHVSEEFAFVTQAIGPFRIRANWMYIKGKPISNPEAQLRGWHRFTKDIEKLAA</sequence>
<comment type="caution">
    <text evidence="1">The sequence shown here is derived from an EMBL/GenBank/DDBJ whole genome shotgun (WGS) entry which is preliminary data.</text>
</comment>
<dbReference type="AlphaFoldDB" id="A0A0N0MC82"/>
<protein>
    <submittedName>
        <fullName evidence="1">Uncharacterized protein</fullName>
    </submittedName>
</protein>
<keyword evidence="2" id="KW-1185">Reference proteome</keyword>
<accession>A0A0N0MC82</accession>
<dbReference type="RefSeq" id="WP_054208055.1">
    <property type="nucleotide sequence ID" value="NZ_LGSZ01000025.1"/>
</dbReference>
<proteinExistence type="predicted"/>